<feature type="region of interest" description="Disordered" evidence="14">
    <location>
        <begin position="986"/>
        <end position="1007"/>
    </location>
</feature>
<dbReference type="GO" id="GO:0008076">
    <property type="term" value="C:voltage-gated potassium channel complex"/>
    <property type="evidence" value="ECO:0007669"/>
    <property type="project" value="TreeGrafter"/>
</dbReference>
<keyword evidence="4" id="KW-0633">Potassium transport</keyword>
<feature type="domain" description="Potassium channel voltage dependent KCNQ C-terminal" evidence="17">
    <location>
        <begin position="647"/>
        <end position="734"/>
    </location>
</feature>
<keyword evidence="13" id="KW-0175">Coiled coil</keyword>
<feature type="compositionally biased region" description="Polar residues" evidence="14">
    <location>
        <begin position="858"/>
        <end position="871"/>
    </location>
</feature>
<dbReference type="PANTHER" id="PTHR47735:SF9">
    <property type="entry name" value="POTASSIUM VOLTAGE-GATED CHANNEL SUBFAMILY KQT MEMBER 4-LIKE ISOFORM X1"/>
    <property type="match status" value="1"/>
</dbReference>
<feature type="region of interest" description="Disordered" evidence="14">
    <location>
        <begin position="448"/>
        <end position="543"/>
    </location>
</feature>
<evidence type="ECO:0000256" key="9">
    <source>
        <dbReference type="ARBA" id="ARBA00023065"/>
    </source>
</evidence>
<feature type="region of interest" description="Disordered" evidence="14">
    <location>
        <begin position="787"/>
        <end position="815"/>
    </location>
</feature>
<keyword evidence="9" id="KW-0406">Ion transport</keyword>
<keyword evidence="3" id="KW-1003">Cell membrane</keyword>
<evidence type="ECO:0000313" key="18">
    <source>
        <dbReference type="EMBL" id="TRY72060.1"/>
    </source>
</evidence>
<feature type="compositionally biased region" description="Low complexity" evidence="14">
    <location>
        <begin position="1055"/>
        <end position="1064"/>
    </location>
</feature>
<evidence type="ECO:0000256" key="13">
    <source>
        <dbReference type="SAM" id="Coils"/>
    </source>
</evidence>
<dbReference type="Gene3D" id="6.10.140.1910">
    <property type="match status" value="2"/>
</dbReference>
<evidence type="ECO:0000256" key="6">
    <source>
        <dbReference type="ARBA" id="ARBA00022882"/>
    </source>
</evidence>
<keyword evidence="19" id="KW-1185">Reference proteome</keyword>
<keyword evidence="8 15" id="KW-1133">Transmembrane helix</keyword>
<dbReference type="EMBL" id="VCGU01000008">
    <property type="protein sequence ID" value="TRY72060.1"/>
    <property type="molecule type" value="Genomic_DNA"/>
</dbReference>
<feature type="region of interest" description="Disordered" evidence="14">
    <location>
        <begin position="1048"/>
        <end position="1086"/>
    </location>
</feature>
<evidence type="ECO:0000256" key="15">
    <source>
        <dbReference type="SAM" id="Phobius"/>
    </source>
</evidence>
<evidence type="ECO:0000256" key="8">
    <source>
        <dbReference type="ARBA" id="ARBA00022989"/>
    </source>
</evidence>
<keyword evidence="10 15" id="KW-0472">Membrane</keyword>
<organism evidence="18 19">
    <name type="scientific">Tigriopus californicus</name>
    <name type="common">Marine copepod</name>
    <dbReference type="NCBI Taxonomy" id="6832"/>
    <lineage>
        <taxon>Eukaryota</taxon>
        <taxon>Metazoa</taxon>
        <taxon>Ecdysozoa</taxon>
        <taxon>Arthropoda</taxon>
        <taxon>Crustacea</taxon>
        <taxon>Multicrustacea</taxon>
        <taxon>Hexanauplia</taxon>
        <taxon>Copepoda</taxon>
        <taxon>Harpacticoida</taxon>
        <taxon>Harpacticidae</taxon>
        <taxon>Tigriopus</taxon>
    </lineage>
</organism>
<evidence type="ECO:0000259" key="16">
    <source>
        <dbReference type="Pfam" id="PF00520"/>
    </source>
</evidence>
<feature type="transmembrane region" description="Helical" evidence="15">
    <location>
        <begin position="267"/>
        <end position="288"/>
    </location>
</feature>
<feature type="compositionally biased region" description="Gly residues" evidence="14">
    <location>
        <begin position="532"/>
        <end position="543"/>
    </location>
</feature>
<keyword evidence="6" id="KW-0851">Voltage-gated channel</keyword>
<evidence type="ECO:0000256" key="12">
    <source>
        <dbReference type="ARBA" id="ARBA00034430"/>
    </source>
</evidence>
<dbReference type="Gene3D" id="1.10.287.70">
    <property type="match status" value="1"/>
</dbReference>
<evidence type="ECO:0000256" key="5">
    <source>
        <dbReference type="ARBA" id="ARBA00022692"/>
    </source>
</evidence>
<keyword evidence="5 15" id="KW-0812">Transmembrane</keyword>
<feature type="transmembrane region" description="Helical" evidence="15">
    <location>
        <begin position="176"/>
        <end position="197"/>
    </location>
</feature>
<keyword evidence="11" id="KW-0407">Ion channel</keyword>
<protein>
    <recommendedName>
        <fullName evidence="20">Potassium channel voltage dependent KCNQ C-terminal domain-containing protein</fullName>
    </recommendedName>
</protein>
<evidence type="ECO:0000256" key="7">
    <source>
        <dbReference type="ARBA" id="ARBA00022958"/>
    </source>
</evidence>
<dbReference type="STRING" id="6832.A0A553P340"/>
<gene>
    <name evidence="18" type="ORF">TCAL_03971</name>
</gene>
<dbReference type="SUPFAM" id="SSF81324">
    <property type="entry name" value="Voltage-gated potassium channels"/>
    <property type="match status" value="1"/>
</dbReference>
<feature type="compositionally biased region" description="Polar residues" evidence="14">
    <location>
        <begin position="464"/>
        <end position="479"/>
    </location>
</feature>
<feature type="compositionally biased region" description="Polar residues" evidence="14">
    <location>
        <begin position="494"/>
        <end position="508"/>
    </location>
</feature>
<comment type="catalytic activity">
    <reaction evidence="12">
        <text>K(+)(in) = K(+)(out)</text>
        <dbReference type="Rhea" id="RHEA:29463"/>
        <dbReference type="ChEBI" id="CHEBI:29103"/>
    </reaction>
</comment>
<dbReference type="AlphaFoldDB" id="A0A553P340"/>
<keyword evidence="2" id="KW-0813">Transport</keyword>
<feature type="region of interest" description="Disordered" evidence="14">
    <location>
        <begin position="393"/>
        <end position="417"/>
    </location>
</feature>
<feature type="compositionally biased region" description="Acidic residues" evidence="14">
    <location>
        <begin position="994"/>
        <end position="1007"/>
    </location>
</feature>
<evidence type="ECO:0000256" key="11">
    <source>
        <dbReference type="ARBA" id="ARBA00023303"/>
    </source>
</evidence>
<evidence type="ECO:0000256" key="2">
    <source>
        <dbReference type="ARBA" id="ARBA00022448"/>
    </source>
</evidence>
<reference evidence="18 19" key="1">
    <citation type="journal article" date="2018" name="Nat. Ecol. Evol.">
        <title>Genomic signatures of mitonuclear coevolution across populations of Tigriopus californicus.</title>
        <authorList>
            <person name="Barreto F.S."/>
            <person name="Watson E.T."/>
            <person name="Lima T.G."/>
            <person name="Willett C.S."/>
            <person name="Edmands S."/>
            <person name="Li W."/>
            <person name="Burton R.S."/>
        </authorList>
    </citation>
    <scope>NUCLEOTIDE SEQUENCE [LARGE SCALE GENOMIC DNA]</scope>
    <source>
        <strain evidence="18 19">San Diego</strain>
    </source>
</reference>
<keyword evidence="7" id="KW-0630">Potassium</keyword>
<feature type="coiled-coil region" evidence="13">
    <location>
        <begin position="704"/>
        <end position="742"/>
    </location>
</feature>
<dbReference type="Gene3D" id="1.20.120.350">
    <property type="entry name" value="Voltage-gated potassium channels. Chain C"/>
    <property type="match status" value="1"/>
</dbReference>
<feature type="region of interest" description="Disordered" evidence="14">
    <location>
        <begin position="561"/>
        <end position="590"/>
    </location>
</feature>
<feature type="compositionally biased region" description="Acidic residues" evidence="14">
    <location>
        <begin position="576"/>
        <end position="587"/>
    </location>
</feature>
<evidence type="ECO:0000256" key="3">
    <source>
        <dbReference type="ARBA" id="ARBA00022475"/>
    </source>
</evidence>
<dbReference type="FunFam" id="1.20.120.350:FF:000017">
    <property type="entry name" value="potassium voltage-gated channel subfamily KQT member 1"/>
    <property type="match status" value="1"/>
</dbReference>
<dbReference type="InterPro" id="IPR027359">
    <property type="entry name" value="Volt_channel_dom_sf"/>
</dbReference>
<comment type="caution">
    <text evidence="18">The sequence shown here is derived from an EMBL/GenBank/DDBJ whole genome shotgun (WGS) entry which is preliminary data.</text>
</comment>
<feature type="transmembrane region" description="Helical" evidence="15">
    <location>
        <begin position="138"/>
        <end position="156"/>
    </location>
</feature>
<feature type="compositionally biased region" description="Basic and acidic residues" evidence="14">
    <location>
        <begin position="1077"/>
        <end position="1086"/>
    </location>
</feature>
<evidence type="ECO:0000256" key="1">
    <source>
        <dbReference type="ARBA" id="ARBA00004651"/>
    </source>
</evidence>
<feature type="transmembrane region" description="Helical" evidence="15">
    <location>
        <begin position="104"/>
        <end position="126"/>
    </location>
</feature>
<evidence type="ECO:0000256" key="10">
    <source>
        <dbReference type="ARBA" id="ARBA00023136"/>
    </source>
</evidence>
<dbReference type="InterPro" id="IPR005821">
    <property type="entry name" value="Ion_trans_dom"/>
</dbReference>
<evidence type="ECO:0000256" key="14">
    <source>
        <dbReference type="SAM" id="MobiDB-lite"/>
    </source>
</evidence>
<evidence type="ECO:0000256" key="4">
    <source>
        <dbReference type="ARBA" id="ARBA00022538"/>
    </source>
</evidence>
<evidence type="ECO:0000313" key="19">
    <source>
        <dbReference type="Proteomes" id="UP000318571"/>
    </source>
</evidence>
<comment type="subcellular location">
    <subcellularLocation>
        <location evidence="1">Cell membrane</location>
        <topology evidence="1">Multi-pass membrane protein</topology>
    </subcellularLocation>
</comment>
<feature type="domain" description="Ion transport" evidence="16">
    <location>
        <begin position="108"/>
        <end position="237"/>
    </location>
</feature>
<dbReference type="PRINTS" id="PR01459">
    <property type="entry name" value="KCNQCHANNEL"/>
</dbReference>
<dbReference type="InterPro" id="IPR003937">
    <property type="entry name" value="K_chnl_volt-dep_KCNQ"/>
</dbReference>
<dbReference type="Pfam" id="PF03520">
    <property type="entry name" value="KCNQ_channel"/>
    <property type="match status" value="1"/>
</dbReference>
<dbReference type="Pfam" id="PF00520">
    <property type="entry name" value="Ion_trans"/>
    <property type="match status" value="1"/>
</dbReference>
<feature type="region of interest" description="Disordered" evidence="14">
    <location>
        <begin position="949"/>
        <end position="968"/>
    </location>
</feature>
<dbReference type="FunFam" id="1.10.287.70:FF:000355">
    <property type="entry name" value="Potassium voltage-gated channel, KQT-like subfamily, member 1.2"/>
    <property type="match status" value="1"/>
</dbReference>
<sequence length="1086" mass="119637">MQIGESRKDKMSPIIYLIHPPNCHTQSITLGTVKGNCTVQDNLQLNDKDTRNGGASSSSRLVNPRMSLLGKPINYRSNRRDVKYRKLQAKLYNFLERPTGRTAATYHVLVFVIVFLCLGLSVVSTVDENEFRQEAESALFYLEIIVVVWFGVEFLVRLWSSGCRSRYQGFFGRLRFIRSPFCIIDIITVCASLVVLSSPDGQMFAASALRGLRFFQILRMVRMDRRGGTWKLLGSVVYAHRQITLCTVGYGDAVPETWKGKMIASCCALLGISFFALPAGILGSGFALKVQQQQRQKHMIRRRVPAATLIQCLWRCYAADENSCSEATWKIHMVAQRSPPPKLSFDDFRRKSIQIRDRIILSNANATQTNLGQSHGSSGSAADLIASNASCSVSPSSSLNTEDPNDPSGSESLNPNDRRFSLTSLFRRNSFKNNTSFVTRFNTLRRGRSTIHSPASHASRDKLQPTNASADNLSHNGDASETPGESKFGRNKSSDASRLPSRTNSLIPSSRAASRRESRSHSRTTSPINLTGGSGGGGAGGGTDDATLPLVLCSLLQREFSGSKSPGRRKNRKGEQEEEDEEDEEEQLAPITLTRQHKGAIRAIRKILFMVAKRKFKQAFRPYDVKDVLEQYSAGHADLLCKMLMMRARKRFKNSLKPYDVKDVIEQYSAGHSDLILKVRQMQMRLDQILGRQGSKAKDVYDSKQSLASRIVKTERQVDDIEEKLERLITMYEEDRKRIQNQSYSSPQCPPCTPMATSPSPPYNPYQPHLPINQQMSLSGSTVLTTVPSSSLTKPRPILVDPTLVGGSDPPSPSVPAVTNASSFHYTSSLKHHFPAKKPMIKKRVTLSSCTINASTTTTADEANASRSFPPTYSGVGGSSHPTAGSRTADEGPSSSSGGPAASSTTITTEHELSTEKPNSSIPTEYMQRHQPIEEHDSQASSLSSMIPPSVRIEGCTPPSESSVEGELFNLPRGSIDSTLEFRYSDLDETLKEGDDDGEDDEYDQEDESLNLLLTSGARTHGTSEVVIQPTSLPRDITPSIRSIPTVIVEEGGESESSVGSSRVLVRRSESSPCPHSHPDLPRDIP</sequence>
<dbReference type="GO" id="GO:0005249">
    <property type="term" value="F:voltage-gated potassium channel activity"/>
    <property type="evidence" value="ECO:0007669"/>
    <property type="project" value="InterPro"/>
</dbReference>
<feature type="region of interest" description="Disordered" evidence="14">
    <location>
        <begin position="858"/>
        <end position="923"/>
    </location>
</feature>
<proteinExistence type="predicted"/>
<evidence type="ECO:0000259" key="17">
    <source>
        <dbReference type="Pfam" id="PF03520"/>
    </source>
</evidence>
<dbReference type="InterPro" id="IPR013821">
    <property type="entry name" value="K_chnl_volt-dep_KCNQ_C"/>
</dbReference>
<feature type="compositionally biased region" description="Low complexity" evidence="14">
    <location>
        <begin position="892"/>
        <end position="904"/>
    </location>
</feature>
<evidence type="ECO:0008006" key="20">
    <source>
        <dbReference type="Google" id="ProtNLM"/>
    </source>
</evidence>
<feature type="compositionally biased region" description="Polar residues" evidence="14">
    <location>
        <begin position="399"/>
        <end position="417"/>
    </location>
</feature>
<dbReference type="Proteomes" id="UP000318571">
    <property type="component" value="Chromosome 7"/>
</dbReference>
<name>A0A553P340_TIGCA</name>
<accession>A0A553P340</accession>
<dbReference type="PANTHER" id="PTHR47735">
    <property type="entry name" value="POTASSIUM VOLTAGE-GATED CHANNEL SUBFAMILY KQT MEMBER 4"/>
    <property type="match status" value="1"/>
</dbReference>